<evidence type="ECO:0000256" key="3">
    <source>
        <dbReference type="ARBA" id="ARBA00023004"/>
    </source>
</evidence>
<evidence type="ECO:0000256" key="1">
    <source>
        <dbReference type="ARBA" id="ARBA00022714"/>
    </source>
</evidence>
<name>A0ABD6A1F7_9EURY</name>
<reference evidence="6 7" key="1">
    <citation type="journal article" date="2019" name="Int. J. Syst. Evol. Microbiol.">
        <title>The Global Catalogue of Microorganisms (GCM) 10K type strain sequencing project: providing services to taxonomists for standard genome sequencing and annotation.</title>
        <authorList>
            <consortium name="The Broad Institute Genomics Platform"/>
            <consortium name="The Broad Institute Genome Sequencing Center for Infectious Disease"/>
            <person name="Wu L."/>
            <person name="Ma J."/>
        </authorList>
    </citation>
    <scope>NUCLEOTIDE SEQUENCE [LARGE SCALE GENOMIC DNA]</scope>
    <source>
        <strain evidence="6 7">GX21</strain>
    </source>
</reference>
<dbReference type="PROSITE" id="PS51296">
    <property type="entry name" value="RIESKE"/>
    <property type="match status" value="1"/>
</dbReference>
<evidence type="ECO:0000259" key="5">
    <source>
        <dbReference type="PROSITE" id="PS51296"/>
    </source>
</evidence>
<dbReference type="GO" id="GO:0046872">
    <property type="term" value="F:metal ion binding"/>
    <property type="evidence" value="ECO:0007669"/>
    <property type="project" value="UniProtKB-KW"/>
</dbReference>
<organism evidence="6 7">
    <name type="scientific">Haloplanus litoreus</name>
    <dbReference type="NCBI Taxonomy" id="767515"/>
    <lineage>
        <taxon>Archaea</taxon>
        <taxon>Methanobacteriati</taxon>
        <taxon>Methanobacteriota</taxon>
        <taxon>Stenosarchaea group</taxon>
        <taxon>Halobacteria</taxon>
        <taxon>Halobacteriales</taxon>
        <taxon>Haloferacaceae</taxon>
        <taxon>Haloplanus</taxon>
    </lineage>
</organism>
<dbReference type="InterPro" id="IPR036922">
    <property type="entry name" value="Rieske_2Fe-2S_sf"/>
</dbReference>
<dbReference type="PANTHER" id="PTHR21496:SF23">
    <property type="entry name" value="3-PHENYLPROPIONATE_CINNAMIC ACID DIOXYGENASE FERREDOXIN SUBUNIT"/>
    <property type="match status" value="1"/>
</dbReference>
<keyword evidence="7" id="KW-1185">Reference proteome</keyword>
<keyword evidence="2" id="KW-0479">Metal-binding</keyword>
<dbReference type="Pfam" id="PF00355">
    <property type="entry name" value="Rieske"/>
    <property type="match status" value="1"/>
</dbReference>
<gene>
    <name evidence="6" type="ORF">ACFQKE_15735</name>
</gene>
<proteinExistence type="predicted"/>
<comment type="caution">
    <text evidence="6">The sequence shown here is derived from an EMBL/GenBank/DDBJ whole genome shotgun (WGS) entry which is preliminary data.</text>
</comment>
<dbReference type="Proteomes" id="UP001596434">
    <property type="component" value="Unassembled WGS sequence"/>
</dbReference>
<dbReference type="EMBL" id="JBHTAT010000001">
    <property type="protein sequence ID" value="MFC7256737.1"/>
    <property type="molecule type" value="Genomic_DNA"/>
</dbReference>
<keyword evidence="3" id="KW-0408">Iron</keyword>
<sequence length="130" mass="14336">MTTKDDSPQSESAETRHYVADVDEIADGDRVIVDLDGREIAVFNVGGEFNALSNYCVHQGGPACEGLVSGSLEVDDEMELTYDATNKVVSCPWHGWEFEIESGEHLAPTDYRLPTYRVVVQDGAVYLEGY</sequence>
<keyword evidence="4" id="KW-0411">Iron-sulfur</keyword>
<feature type="domain" description="Rieske" evidence="5">
    <location>
        <begin position="17"/>
        <end position="127"/>
    </location>
</feature>
<evidence type="ECO:0000256" key="4">
    <source>
        <dbReference type="ARBA" id="ARBA00023014"/>
    </source>
</evidence>
<dbReference type="GeneID" id="96955131"/>
<protein>
    <submittedName>
        <fullName evidence="6">Rieske (2Fe-2S) protein</fullName>
    </submittedName>
</protein>
<evidence type="ECO:0000313" key="6">
    <source>
        <dbReference type="EMBL" id="MFC7256737.1"/>
    </source>
</evidence>
<dbReference type="SUPFAM" id="SSF50022">
    <property type="entry name" value="ISP domain"/>
    <property type="match status" value="1"/>
</dbReference>
<dbReference type="RefSeq" id="WP_379706045.1">
    <property type="nucleotide sequence ID" value="NZ_JBHTAT010000001.1"/>
</dbReference>
<keyword evidence="1" id="KW-0001">2Fe-2S</keyword>
<dbReference type="Gene3D" id="2.102.10.10">
    <property type="entry name" value="Rieske [2Fe-2S] iron-sulphur domain"/>
    <property type="match status" value="1"/>
</dbReference>
<dbReference type="PANTHER" id="PTHR21496">
    <property type="entry name" value="FERREDOXIN-RELATED"/>
    <property type="match status" value="1"/>
</dbReference>
<dbReference type="GO" id="GO:0051537">
    <property type="term" value="F:2 iron, 2 sulfur cluster binding"/>
    <property type="evidence" value="ECO:0007669"/>
    <property type="project" value="UniProtKB-KW"/>
</dbReference>
<accession>A0ABD6A1F7</accession>
<dbReference type="InterPro" id="IPR017941">
    <property type="entry name" value="Rieske_2Fe-2S"/>
</dbReference>
<evidence type="ECO:0000313" key="7">
    <source>
        <dbReference type="Proteomes" id="UP001596434"/>
    </source>
</evidence>
<evidence type="ECO:0000256" key="2">
    <source>
        <dbReference type="ARBA" id="ARBA00022723"/>
    </source>
</evidence>
<dbReference type="AlphaFoldDB" id="A0ABD6A1F7"/>